<proteinExistence type="predicted"/>
<organism evidence="1">
    <name type="scientific">freshwater metagenome</name>
    <dbReference type="NCBI Taxonomy" id="449393"/>
    <lineage>
        <taxon>unclassified sequences</taxon>
        <taxon>metagenomes</taxon>
        <taxon>ecological metagenomes</taxon>
    </lineage>
</organism>
<accession>A0A6J7G749</accession>
<gene>
    <name evidence="1" type="ORF">UFOPK3592_00534</name>
</gene>
<dbReference type="AlphaFoldDB" id="A0A6J7G749"/>
<protein>
    <submittedName>
        <fullName evidence="1">Unannotated protein</fullName>
    </submittedName>
</protein>
<sequence>MKYPNILGNEGLWYEWLERFGKEVRDKRDISDTLKKELLQVVLKDIIVEYDHTQKVHILTINFNIPVLLRDEVRPKGGRQVIITPPKSGRKSLKPNSTLPYYSTVIKGSTNILQGKGYSLHLSVQVVSSNLWVPPYTNYQQELFDIITKFHEVDGWNFKMISDWLVDNNYLTPRGTTFNQPKCWSIYKKKKRSVSRFTRSFNHTITSMSIDVVDYTPHTINYPLPSVGSS</sequence>
<reference evidence="1" key="1">
    <citation type="submission" date="2020-05" db="EMBL/GenBank/DDBJ databases">
        <authorList>
            <person name="Chiriac C."/>
            <person name="Salcher M."/>
            <person name="Ghai R."/>
            <person name="Kavagutti S V."/>
        </authorList>
    </citation>
    <scope>NUCLEOTIDE SEQUENCE</scope>
</reference>
<dbReference type="EMBL" id="CAFBML010000050">
    <property type="protein sequence ID" value="CAB4902584.1"/>
    <property type="molecule type" value="Genomic_DNA"/>
</dbReference>
<evidence type="ECO:0000313" key="1">
    <source>
        <dbReference type="EMBL" id="CAB4902584.1"/>
    </source>
</evidence>
<name>A0A6J7G749_9ZZZZ</name>